<keyword evidence="1" id="KW-0732">Signal</keyword>
<name>A0AAN8XPR5_HALRR</name>
<accession>A0AAN8XPR5</accession>
<sequence length="66" mass="7057">MAGGDGKVSFLVILSLVYNTISVRAESLSSLPILYVESPLYGDFIRADGTAVPPNTTYKAFNVTSE</sequence>
<organism evidence="2 3">
    <name type="scientific">Halocaridina rubra</name>
    <name type="common">Hawaiian red shrimp</name>
    <dbReference type="NCBI Taxonomy" id="373956"/>
    <lineage>
        <taxon>Eukaryota</taxon>
        <taxon>Metazoa</taxon>
        <taxon>Ecdysozoa</taxon>
        <taxon>Arthropoda</taxon>
        <taxon>Crustacea</taxon>
        <taxon>Multicrustacea</taxon>
        <taxon>Malacostraca</taxon>
        <taxon>Eumalacostraca</taxon>
        <taxon>Eucarida</taxon>
        <taxon>Decapoda</taxon>
        <taxon>Pleocyemata</taxon>
        <taxon>Caridea</taxon>
        <taxon>Atyoidea</taxon>
        <taxon>Atyidae</taxon>
        <taxon>Halocaridina</taxon>
    </lineage>
</organism>
<keyword evidence="3" id="KW-1185">Reference proteome</keyword>
<evidence type="ECO:0000256" key="1">
    <source>
        <dbReference type="SAM" id="SignalP"/>
    </source>
</evidence>
<feature type="signal peptide" evidence="1">
    <location>
        <begin position="1"/>
        <end position="25"/>
    </location>
</feature>
<proteinExistence type="predicted"/>
<reference evidence="2 3" key="1">
    <citation type="submission" date="2023-11" db="EMBL/GenBank/DDBJ databases">
        <title>Halocaridina rubra genome assembly.</title>
        <authorList>
            <person name="Smith C."/>
        </authorList>
    </citation>
    <scope>NUCLEOTIDE SEQUENCE [LARGE SCALE GENOMIC DNA]</scope>
    <source>
        <strain evidence="2">EP-1</strain>
        <tissue evidence="2">Whole</tissue>
    </source>
</reference>
<gene>
    <name evidence="2" type="ORF">SK128_021389</name>
</gene>
<feature type="non-terminal residue" evidence="2">
    <location>
        <position position="66"/>
    </location>
</feature>
<dbReference type="AlphaFoldDB" id="A0AAN8XPR5"/>
<evidence type="ECO:0000313" key="3">
    <source>
        <dbReference type="Proteomes" id="UP001381693"/>
    </source>
</evidence>
<comment type="caution">
    <text evidence="2">The sequence shown here is derived from an EMBL/GenBank/DDBJ whole genome shotgun (WGS) entry which is preliminary data.</text>
</comment>
<dbReference type="Proteomes" id="UP001381693">
    <property type="component" value="Unassembled WGS sequence"/>
</dbReference>
<feature type="chain" id="PRO_5042955089" evidence="1">
    <location>
        <begin position="26"/>
        <end position="66"/>
    </location>
</feature>
<dbReference type="EMBL" id="JAXCGZ010003081">
    <property type="protein sequence ID" value="KAK7083429.1"/>
    <property type="molecule type" value="Genomic_DNA"/>
</dbReference>
<evidence type="ECO:0000313" key="2">
    <source>
        <dbReference type="EMBL" id="KAK7083429.1"/>
    </source>
</evidence>
<protein>
    <submittedName>
        <fullName evidence="2">Uncharacterized protein</fullName>
    </submittedName>
</protein>